<dbReference type="InterPro" id="IPR003673">
    <property type="entry name" value="CoA-Trfase_fam_III"/>
</dbReference>
<dbReference type="SUPFAM" id="SSF89796">
    <property type="entry name" value="CoA-transferase family III (CaiB/BaiF)"/>
    <property type="match status" value="1"/>
</dbReference>
<dbReference type="Gene3D" id="3.40.50.10540">
    <property type="entry name" value="Crotonobetainyl-coa:carnitine coa-transferase, domain 1"/>
    <property type="match status" value="1"/>
</dbReference>
<dbReference type="PANTHER" id="PTHR48207:SF3">
    <property type="entry name" value="SUCCINATE--HYDROXYMETHYLGLUTARATE COA-TRANSFERASE"/>
    <property type="match status" value="1"/>
</dbReference>
<evidence type="ECO:0000313" key="4">
    <source>
        <dbReference type="Proteomes" id="UP000295096"/>
    </source>
</evidence>
<dbReference type="AlphaFoldDB" id="A0A4R5QCY4"/>
<dbReference type="PANTHER" id="PTHR48207">
    <property type="entry name" value="SUCCINATE--HYDROXYMETHYLGLUTARATE COA-TRANSFERASE"/>
    <property type="match status" value="1"/>
</dbReference>
<dbReference type="InterPro" id="IPR050483">
    <property type="entry name" value="CoA-transferase_III_domain"/>
</dbReference>
<evidence type="ECO:0000256" key="2">
    <source>
        <dbReference type="SAM" id="MobiDB-lite"/>
    </source>
</evidence>
<evidence type="ECO:0000313" key="3">
    <source>
        <dbReference type="EMBL" id="TDH61030.1"/>
    </source>
</evidence>
<dbReference type="Pfam" id="PF02515">
    <property type="entry name" value="CoA_transf_3"/>
    <property type="match status" value="1"/>
</dbReference>
<name>A0A4R5QCY4_9PROT</name>
<evidence type="ECO:0000256" key="1">
    <source>
        <dbReference type="ARBA" id="ARBA00022679"/>
    </source>
</evidence>
<organism evidence="3 4">
    <name type="scientific">Dankookia rubra</name>
    <dbReference type="NCBI Taxonomy" id="1442381"/>
    <lineage>
        <taxon>Bacteria</taxon>
        <taxon>Pseudomonadati</taxon>
        <taxon>Pseudomonadota</taxon>
        <taxon>Alphaproteobacteria</taxon>
        <taxon>Acetobacterales</taxon>
        <taxon>Roseomonadaceae</taxon>
        <taxon>Dankookia</taxon>
    </lineage>
</organism>
<comment type="caution">
    <text evidence="3">The sequence shown here is derived from an EMBL/GenBank/DDBJ whole genome shotgun (WGS) entry which is preliminary data.</text>
</comment>
<reference evidence="3 4" key="1">
    <citation type="journal article" date="2016" name="J. Microbiol.">
        <title>Dankookia rubra gen. nov., sp. nov., an alphaproteobacterium isolated from sediment of a shallow stream.</title>
        <authorList>
            <person name="Kim W.H."/>
            <person name="Kim D.H."/>
            <person name="Kang K."/>
            <person name="Ahn T.Y."/>
        </authorList>
    </citation>
    <scope>NUCLEOTIDE SEQUENCE [LARGE SCALE GENOMIC DNA]</scope>
    <source>
        <strain evidence="3 4">JCM30602</strain>
    </source>
</reference>
<dbReference type="Gene3D" id="3.30.1540.10">
    <property type="entry name" value="formyl-coa transferase, domain 3"/>
    <property type="match status" value="1"/>
</dbReference>
<gene>
    <name evidence="3" type="ORF">E2C06_18815</name>
</gene>
<dbReference type="InterPro" id="IPR023606">
    <property type="entry name" value="CoA-Trfase_III_dom_1_sf"/>
</dbReference>
<accession>A0A4R5QCY4</accession>
<dbReference type="EMBL" id="SMSJ01000027">
    <property type="protein sequence ID" value="TDH61030.1"/>
    <property type="molecule type" value="Genomic_DNA"/>
</dbReference>
<dbReference type="OrthoDB" id="7457784at2"/>
<feature type="region of interest" description="Disordered" evidence="2">
    <location>
        <begin position="1"/>
        <end position="24"/>
    </location>
</feature>
<dbReference type="GO" id="GO:0008410">
    <property type="term" value="F:CoA-transferase activity"/>
    <property type="evidence" value="ECO:0007669"/>
    <property type="project" value="TreeGrafter"/>
</dbReference>
<dbReference type="InterPro" id="IPR044855">
    <property type="entry name" value="CoA-Trfase_III_dom3_sf"/>
</dbReference>
<keyword evidence="1 3" id="KW-0808">Transferase</keyword>
<protein>
    <submittedName>
        <fullName evidence="3">CoA transferase</fullName>
    </submittedName>
</protein>
<dbReference type="Proteomes" id="UP000295096">
    <property type="component" value="Unassembled WGS sequence"/>
</dbReference>
<sequence length="412" mass="44185">MPMTAGAEGARLDSPAPWPRPCGKMGKGPMQAALDGLVVLDLTNFLSGPYCTMLLGDMGAEVIKVERPDGGDDARRMPPFVEGRSQPFAVWNRNKRSATADLKQAEDVGFVRRLAARADILVENFRPGTLDRLGLGWEALHAANPRLIWCSISGFGQTGPWAEHGGLDMMAQGMSGLMAGNGPAEGEPYRLPIAITDVTAGMYAAVAVLGAVQARHRTGLGQRIDQSLFEAGVSLGVYEAAHVFAHGTRPQRLGQLHRGSAPYRVFRTQDGYLTLGASKEKFWRALCGIVGRPELTEDARFRTNADRVANNAALVGILQAALAQRPSAQWLEAFGAAGIPSEPVLSYDEALAHPQGRARGLVVPFEDGERGSLPHLAPPVRLEGTPATIRRRAPDLGEHDAEIRAWLAAQEG</sequence>
<proteinExistence type="predicted"/>
<keyword evidence="4" id="KW-1185">Reference proteome</keyword>